<evidence type="ECO:0000256" key="2">
    <source>
        <dbReference type="ARBA" id="ARBA00023125"/>
    </source>
</evidence>
<dbReference type="PROSITE" id="PS01124">
    <property type="entry name" value="HTH_ARAC_FAMILY_2"/>
    <property type="match status" value="1"/>
</dbReference>
<dbReference type="SMART" id="SM00342">
    <property type="entry name" value="HTH_ARAC"/>
    <property type="match status" value="1"/>
</dbReference>
<dbReference type="Gene3D" id="1.10.10.60">
    <property type="entry name" value="Homeodomain-like"/>
    <property type="match status" value="2"/>
</dbReference>
<dbReference type="KEGG" id="pbu:L21SP3_01195"/>
<keyword evidence="6" id="KW-1185">Reference proteome</keyword>
<dbReference type="EMBL" id="CP019633">
    <property type="protein sequence ID" value="AQQ09391.1"/>
    <property type="molecule type" value="Genomic_DNA"/>
</dbReference>
<dbReference type="GO" id="GO:0043565">
    <property type="term" value="F:sequence-specific DNA binding"/>
    <property type="evidence" value="ECO:0007669"/>
    <property type="project" value="InterPro"/>
</dbReference>
<organism evidence="5 6">
    <name type="scientific">Sedimentisphaera cyanobacteriorum</name>
    <dbReference type="NCBI Taxonomy" id="1940790"/>
    <lineage>
        <taxon>Bacteria</taxon>
        <taxon>Pseudomonadati</taxon>
        <taxon>Planctomycetota</taxon>
        <taxon>Phycisphaerae</taxon>
        <taxon>Sedimentisphaerales</taxon>
        <taxon>Sedimentisphaeraceae</taxon>
        <taxon>Sedimentisphaera</taxon>
    </lineage>
</organism>
<proteinExistence type="predicted"/>
<dbReference type="GO" id="GO:0003700">
    <property type="term" value="F:DNA-binding transcription factor activity"/>
    <property type="evidence" value="ECO:0007669"/>
    <property type="project" value="InterPro"/>
</dbReference>
<name>A0A1Q2HPY9_9BACT</name>
<evidence type="ECO:0000313" key="5">
    <source>
        <dbReference type="EMBL" id="AQQ09391.1"/>
    </source>
</evidence>
<dbReference type="SUPFAM" id="SSF51215">
    <property type="entry name" value="Regulatory protein AraC"/>
    <property type="match status" value="1"/>
</dbReference>
<dbReference type="SUPFAM" id="SSF46689">
    <property type="entry name" value="Homeodomain-like"/>
    <property type="match status" value="2"/>
</dbReference>
<feature type="domain" description="HTH araC/xylS-type" evidence="4">
    <location>
        <begin position="199"/>
        <end position="297"/>
    </location>
</feature>
<reference evidence="6" key="1">
    <citation type="submission" date="2017-02" db="EMBL/GenBank/DDBJ databases">
        <title>Comparative genomics and description of representatives of a novel lineage of planctomycetes thriving in anoxic sediments.</title>
        <authorList>
            <person name="Spring S."/>
            <person name="Bunk B."/>
            <person name="Sproer C."/>
            <person name="Klenk H.-P."/>
        </authorList>
    </citation>
    <scope>NUCLEOTIDE SEQUENCE [LARGE SCALE GENOMIC DNA]</scope>
    <source>
        <strain evidence="6">L21-RPul-D3</strain>
    </source>
</reference>
<dbReference type="InterPro" id="IPR037923">
    <property type="entry name" value="HTH-like"/>
</dbReference>
<protein>
    <submittedName>
        <fullName evidence="5">Arabinose operon regulatory protein</fullName>
    </submittedName>
</protein>
<dbReference type="InterPro" id="IPR020449">
    <property type="entry name" value="Tscrpt_reg_AraC-type_HTH"/>
</dbReference>
<dbReference type="Proteomes" id="UP000188273">
    <property type="component" value="Chromosome"/>
</dbReference>
<dbReference type="InterPro" id="IPR003313">
    <property type="entry name" value="AraC-bd"/>
</dbReference>
<dbReference type="PRINTS" id="PR00032">
    <property type="entry name" value="HTHARAC"/>
</dbReference>
<dbReference type="InterPro" id="IPR009057">
    <property type="entry name" value="Homeodomain-like_sf"/>
</dbReference>
<dbReference type="PANTHER" id="PTHR43280">
    <property type="entry name" value="ARAC-FAMILY TRANSCRIPTIONAL REGULATOR"/>
    <property type="match status" value="1"/>
</dbReference>
<gene>
    <name evidence="5" type="primary">araC</name>
    <name evidence="5" type="ORF">L21SP3_01195</name>
</gene>
<dbReference type="InterPro" id="IPR014710">
    <property type="entry name" value="RmlC-like_jellyroll"/>
</dbReference>
<dbReference type="Pfam" id="PF12833">
    <property type="entry name" value="HTH_18"/>
    <property type="match status" value="1"/>
</dbReference>
<dbReference type="InterPro" id="IPR018060">
    <property type="entry name" value="HTH_AraC"/>
</dbReference>
<evidence type="ECO:0000256" key="1">
    <source>
        <dbReference type="ARBA" id="ARBA00023015"/>
    </source>
</evidence>
<dbReference type="Pfam" id="PF02311">
    <property type="entry name" value="AraC_binding"/>
    <property type="match status" value="1"/>
</dbReference>
<evidence type="ECO:0000259" key="4">
    <source>
        <dbReference type="PROSITE" id="PS01124"/>
    </source>
</evidence>
<sequence>MKNFANTANTVKRSQVLSLFHNDKQYRPLFLHGAVQQDRPVGPKRTFREHSHPFYHIVLYTNGHGEYRKDGHFHKARPGTCVLLSPGQKHDFVSHWQKTVYSEITFAFKSEEGKLLELPFEKIIFLLTGTETVFDTDIIFSEEQTNTLKNRFSDLIEYLNSSSELSQYQANYSLLGIFNFIIKHNILTAIDSSSISPMDKAKAYIEENYTAHIPVEKLTSIVHLSKGYFFRAFKEKFGVSPINYQQNIRINASKTLLKTTSLRCNEIANRVGFSDVYFFHRTFKKHTGKTPSNYRAGKEEL</sequence>
<evidence type="ECO:0000313" key="6">
    <source>
        <dbReference type="Proteomes" id="UP000188273"/>
    </source>
</evidence>
<keyword evidence="2" id="KW-0238">DNA-binding</keyword>
<keyword evidence="3" id="KW-0804">Transcription</keyword>
<evidence type="ECO:0000256" key="3">
    <source>
        <dbReference type="ARBA" id="ARBA00023163"/>
    </source>
</evidence>
<dbReference type="STRING" id="1940790.L21SP3_01195"/>
<accession>A0A1Q2HPY9</accession>
<dbReference type="PANTHER" id="PTHR43280:SF28">
    <property type="entry name" value="HTH-TYPE TRANSCRIPTIONAL ACTIVATOR RHAS"/>
    <property type="match status" value="1"/>
</dbReference>
<dbReference type="AlphaFoldDB" id="A0A1Q2HPY9"/>
<keyword evidence="1" id="KW-0805">Transcription regulation</keyword>
<dbReference type="Gene3D" id="2.60.120.10">
    <property type="entry name" value="Jelly Rolls"/>
    <property type="match status" value="1"/>
</dbReference>